<dbReference type="Gene3D" id="3.30.70.1350">
    <property type="entry name" value="Cation efflux protein, cytoplasmic domain"/>
    <property type="match status" value="1"/>
</dbReference>
<dbReference type="PANTHER" id="PTHR43840:SF15">
    <property type="entry name" value="MITOCHONDRIAL METAL TRANSPORTER 1-RELATED"/>
    <property type="match status" value="1"/>
</dbReference>
<dbReference type="Proteomes" id="UP000315217">
    <property type="component" value="Unassembled WGS sequence"/>
</dbReference>
<dbReference type="InterPro" id="IPR002524">
    <property type="entry name" value="Cation_efflux"/>
</dbReference>
<keyword evidence="5" id="KW-1133">Transmembrane helix</keyword>
<dbReference type="EMBL" id="VBAI01000186">
    <property type="protein sequence ID" value="TMJ08596.1"/>
    <property type="molecule type" value="Genomic_DNA"/>
</dbReference>
<dbReference type="GO" id="GO:0006882">
    <property type="term" value="P:intracellular zinc ion homeostasis"/>
    <property type="evidence" value="ECO:0007669"/>
    <property type="project" value="TreeGrafter"/>
</dbReference>
<evidence type="ECO:0000256" key="1">
    <source>
        <dbReference type="ARBA" id="ARBA00004141"/>
    </source>
</evidence>
<name>A0A537LKS4_9BACT</name>
<evidence type="ECO:0000256" key="2">
    <source>
        <dbReference type="ARBA" id="ARBA00008114"/>
    </source>
</evidence>
<keyword evidence="6" id="KW-0472">Membrane</keyword>
<dbReference type="Gene3D" id="1.20.1510.10">
    <property type="entry name" value="Cation efflux protein transmembrane domain"/>
    <property type="match status" value="1"/>
</dbReference>
<evidence type="ECO:0000256" key="6">
    <source>
        <dbReference type="ARBA" id="ARBA00023136"/>
    </source>
</evidence>
<dbReference type="PANTHER" id="PTHR43840">
    <property type="entry name" value="MITOCHONDRIAL METAL TRANSPORTER 1-RELATED"/>
    <property type="match status" value="1"/>
</dbReference>
<dbReference type="InterPro" id="IPR027470">
    <property type="entry name" value="Cation_efflux_CTD"/>
</dbReference>
<accession>A0A537LKS4</accession>
<feature type="domain" description="Cation efflux protein transmembrane" evidence="7">
    <location>
        <begin position="93"/>
        <end position="285"/>
    </location>
</feature>
<comment type="caution">
    <text evidence="9">The sequence shown here is derived from an EMBL/GenBank/DDBJ whole genome shotgun (WGS) entry which is preliminary data.</text>
</comment>
<reference evidence="9 10" key="1">
    <citation type="journal article" date="2019" name="Nat. Microbiol.">
        <title>Mediterranean grassland soil C-N compound turnover is dependent on rainfall and depth, and is mediated by genomically divergent microorganisms.</title>
        <authorList>
            <person name="Diamond S."/>
            <person name="Andeer P.F."/>
            <person name="Li Z."/>
            <person name="Crits-Christoph A."/>
            <person name="Burstein D."/>
            <person name="Anantharaman K."/>
            <person name="Lane K.R."/>
            <person name="Thomas B.C."/>
            <person name="Pan C."/>
            <person name="Northen T.R."/>
            <person name="Banfield J.F."/>
        </authorList>
    </citation>
    <scope>NUCLEOTIDE SEQUENCE [LARGE SCALE GENOMIC DNA]</scope>
    <source>
        <strain evidence="9">NP_1</strain>
    </source>
</reference>
<evidence type="ECO:0000256" key="4">
    <source>
        <dbReference type="ARBA" id="ARBA00022692"/>
    </source>
</evidence>
<dbReference type="Pfam" id="PF16916">
    <property type="entry name" value="ZT_dimer"/>
    <property type="match status" value="1"/>
</dbReference>
<dbReference type="SUPFAM" id="SSF160240">
    <property type="entry name" value="Cation efflux protein cytoplasmic domain-like"/>
    <property type="match status" value="1"/>
</dbReference>
<evidence type="ECO:0000259" key="8">
    <source>
        <dbReference type="Pfam" id="PF16916"/>
    </source>
</evidence>
<evidence type="ECO:0000313" key="10">
    <source>
        <dbReference type="Proteomes" id="UP000315217"/>
    </source>
</evidence>
<keyword evidence="3" id="KW-0813">Transport</keyword>
<dbReference type="InterPro" id="IPR036837">
    <property type="entry name" value="Cation_efflux_CTD_sf"/>
</dbReference>
<evidence type="ECO:0000256" key="5">
    <source>
        <dbReference type="ARBA" id="ARBA00022989"/>
    </source>
</evidence>
<sequence length="378" mass="40366">MGPPLRDAALANDGNGSPPVARGSVRALFIGAAQIKLISHVDGGAALVCGRGSMRLFSVSWVMAQWCDRLTAMTRALPRLTELRTPKVRAAAISVGASLGILACKYAAYLITGSVAILSDTVESVVNVVAANVALTSLLVAVQPPDATHQYGHGKAEYISSATEGALIFIAGAWILTTAVQRLLNPVPLRSLDAGLIVLAAATVANYLTARLLMRVSRDADSIALEADARHLQADVLTSVAVFLGVALVRFTGFQRFDPLVGAVVSLHILRVGVDVSRRAIGGLMDPSLPPDELQRIRQILDTHREEIVEYHALRARKTGVARFLDLHLVLHRTLSVGQAHALCDHLEEHIRSELPGADITIHVEPCGPNCPRCSTKR</sequence>
<dbReference type="GO" id="GO:0015093">
    <property type="term" value="F:ferrous iron transmembrane transporter activity"/>
    <property type="evidence" value="ECO:0007669"/>
    <property type="project" value="TreeGrafter"/>
</dbReference>
<protein>
    <submittedName>
        <fullName evidence="9">Cation transporter</fullName>
    </submittedName>
</protein>
<dbReference type="InterPro" id="IPR058533">
    <property type="entry name" value="Cation_efflux_TM"/>
</dbReference>
<gene>
    <name evidence="9" type="ORF">E6G98_11840</name>
</gene>
<evidence type="ECO:0000259" key="7">
    <source>
        <dbReference type="Pfam" id="PF01545"/>
    </source>
</evidence>
<dbReference type="GO" id="GO:0005886">
    <property type="term" value="C:plasma membrane"/>
    <property type="evidence" value="ECO:0007669"/>
    <property type="project" value="TreeGrafter"/>
</dbReference>
<dbReference type="NCBIfam" id="TIGR01297">
    <property type="entry name" value="CDF"/>
    <property type="match status" value="1"/>
</dbReference>
<dbReference type="InterPro" id="IPR027469">
    <property type="entry name" value="Cation_efflux_TMD_sf"/>
</dbReference>
<proteinExistence type="inferred from homology"/>
<dbReference type="Pfam" id="PF01545">
    <property type="entry name" value="Cation_efflux"/>
    <property type="match status" value="1"/>
</dbReference>
<dbReference type="GO" id="GO:0015341">
    <property type="term" value="F:zinc efflux antiporter activity"/>
    <property type="evidence" value="ECO:0007669"/>
    <property type="project" value="TreeGrafter"/>
</dbReference>
<evidence type="ECO:0000256" key="3">
    <source>
        <dbReference type="ARBA" id="ARBA00022448"/>
    </source>
</evidence>
<comment type="similarity">
    <text evidence="2">Belongs to the cation diffusion facilitator (CDF) transporter (TC 2.A.4) family.</text>
</comment>
<organism evidence="9 10">
    <name type="scientific">Candidatus Segetimicrobium genomatis</name>
    <dbReference type="NCBI Taxonomy" id="2569760"/>
    <lineage>
        <taxon>Bacteria</taxon>
        <taxon>Bacillati</taxon>
        <taxon>Candidatus Sysuimicrobiota</taxon>
        <taxon>Candidatus Sysuimicrobiia</taxon>
        <taxon>Candidatus Sysuimicrobiales</taxon>
        <taxon>Candidatus Segetimicrobiaceae</taxon>
        <taxon>Candidatus Segetimicrobium</taxon>
    </lineage>
</organism>
<keyword evidence="4" id="KW-0812">Transmembrane</keyword>
<comment type="subcellular location">
    <subcellularLocation>
        <location evidence="1">Membrane</location>
        <topology evidence="1">Multi-pass membrane protein</topology>
    </subcellularLocation>
</comment>
<dbReference type="SUPFAM" id="SSF161111">
    <property type="entry name" value="Cation efflux protein transmembrane domain-like"/>
    <property type="match status" value="1"/>
</dbReference>
<dbReference type="GO" id="GO:0015086">
    <property type="term" value="F:cadmium ion transmembrane transporter activity"/>
    <property type="evidence" value="ECO:0007669"/>
    <property type="project" value="TreeGrafter"/>
</dbReference>
<dbReference type="AlphaFoldDB" id="A0A537LKS4"/>
<feature type="domain" description="Cation efflux protein cytoplasmic" evidence="8">
    <location>
        <begin position="289"/>
        <end position="367"/>
    </location>
</feature>
<evidence type="ECO:0000313" key="9">
    <source>
        <dbReference type="EMBL" id="TMJ08596.1"/>
    </source>
</evidence>
<dbReference type="InterPro" id="IPR050291">
    <property type="entry name" value="CDF_Transporter"/>
</dbReference>